<gene>
    <name evidence="1" type="ORF">PECUL_23A019619</name>
</gene>
<dbReference type="AlphaFoldDB" id="A0AAD1RZB7"/>
<sequence>MPYPQAARAVASWIRPETRRRQYGDPLRAFGAAIRPYKHRHTIGWETNPTDPGIHTRFHEHGKENAQHLRPASYHVATQS</sequence>
<name>A0AAD1RZB7_PELCU</name>
<evidence type="ECO:0000313" key="2">
    <source>
        <dbReference type="Proteomes" id="UP001295444"/>
    </source>
</evidence>
<evidence type="ECO:0000313" key="1">
    <source>
        <dbReference type="EMBL" id="CAH2283633.1"/>
    </source>
</evidence>
<dbReference type="EMBL" id="OW240915">
    <property type="protein sequence ID" value="CAH2283633.1"/>
    <property type="molecule type" value="Genomic_DNA"/>
</dbReference>
<protein>
    <submittedName>
        <fullName evidence="1">Uncharacterized protein</fullName>
    </submittedName>
</protein>
<organism evidence="1 2">
    <name type="scientific">Pelobates cultripes</name>
    <name type="common">Western spadefoot toad</name>
    <dbReference type="NCBI Taxonomy" id="61616"/>
    <lineage>
        <taxon>Eukaryota</taxon>
        <taxon>Metazoa</taxon>
        <taxon>Chordata</taxon>
        <taxon>Craniata</taxon>
        <taxon>Vertebrata</taxon>
        <taxon>Euteleostomi</taxon>
        <taxon>Amphibia</taxon>
        <taxon>Batrachia</taxon>
        <taxon>Anura</taxon>
        <taxon>Pelobatoidea</taxon>
        <taxon>Pelobatidae</taxon>
        <taxon>Pelobates</taxon>
    </lineage>
</organism>
<keyword evidence="2" id="KW-1185">Reference proteome</keyword>
<accession>A0AAD1RZB7</accession>
<proteinExistence type="predicted"/>
<reference evidence="1" key="1">
    <citation type="submission" date="2022-03" db="EMBL/GenBank/DDBJ databases">
        <authorList>
            <person name="Alioto T."/>
            <person name="Alioto T."/>
            <person name="Gomez Garrido J."/>
        </authorList>
    </citation>
    <scope>NUCLEOTIDE SEQUENCE</scope>
</reference>
<dbReference type="Proteomes" id="UP001295444">
    <property type="component" value="Chromosome 04"/>
</dbReference>